<evidence type="ECO:0000313" key="1">
    <source>
        <dbReference type="EMBL" id="SMC53259.1"/>
    </source>
</evidence>
<keyword evidence="2" id="KW-1185">Reference proteome</keyword>
<evidence type="ECO:0000313" key="2">
    <source>
        <dbReference type="Proteomes" id="UP000192328"/>
    </source>
</evidence>
<organism evidence="1 2">
    <name type="scientific">Aristaeella lactis</name>
    <dbReference type="NCBI Taxonomy" id="3046383"/>
    <lineage>
        <taxon>Bacteria</taxon>
        <taxon>Bacillati</taxon>
        <taxon>Bacillota</taxon>
        <taxon>Clostridia</taxon>
        <taxon>Eubacteriales</taxon>
        <taxon>Aristaeellaceae</taxon>
        <taxon>Aristaeella</taxon>
    </lineage>
</organism>
<protein>
    <submittedName>
        <fullName evidence="1">DUF4097 and DUF4098 domain-containing protein YvlB</fullName>
    </submittedName>
</protein>
<name>A0AC61PK94_9FIRM</name>
<dbReference type="Proteomes" id="UP000192328">
    <property type="component" value="Unassembled WGS sequence"/>
</dbReference>
<reference evidence="1" key="1">
    <citation type="submission" date="2017-04" db="EMBL/GenBank/DDBJ databases">
        <authorList>
            <person name="Varghese N."/>
            <person name="Submissions S."/>
        </authorList>
    </citation>
    <scope>NUCLEOTIDE SEQUENCE</scope>
    <source>
        <strain evidence="1">WTE2008</strain>
    </source>
</reference>
<comment type="caution">
    <text evidence="1">The sequence shown here is derived from an EMBL/GenBank/DDBJ whole genome shotgun (WGS) entry which is preliminary data.</text>
</comment>
<accession>A0AC61PK94</accession>
<proteinExistence type="predicted"/>
<sequence>MNKSKLTTGALLVVLLLLAGGCFLIFGDSLGLAAYANADKYTVGDADISSAVENLEIDWISGKVNIQYHAGSGISLSETANRNVSEDEKFRWWLDGKTLRIQFAAPKLFSFNNLQKTLTVSLPEGIVFKSVNIETTSGDISVPAMTADELRFDTTSGDVNAVITAKNLNASSTSGDMEILQDSDIRSAILGSTSGNITLSAVSAENIDMKSTSGNLSLTLSGDVKKLHLDSTSGAILADLASADKAEFDSTSGNMNVTLQSFSDLDLDATSGDITLKLPKAPGFTLDLDSRPSHLNSALALEKNGSKYTYGDGSACLRIETTSGNIRIEE</sequence>
<dbReference type="EMBL" id="FWXZ01000002">
    <property type="protein sequence ID" value="SMC53259.1"/>
    <property type="molecule type" value="Genomic_DNA"/>
</dbReference>
<gene>
    <name evidence="1" type="ORF">SAMN06297397_1272</name>
</gene>